<evidence type="ECO:0000313" key="1">
    <source>
        <dbReference type="EMBL" id="MDF2258600.1"/>
    </source>
</evidence>
<evidence type="ECO:0008006" key="3">
    <source>
        <dbReference type="Google" id="ProtNLM"/>
    </source>
</evidence>
<protein>
    <recommendedName>
        <fullName evidence="3">ASCH domain-containing protein</fullName>
    </recommendedName>
</protein>
<proteinExistence type="predicted"/>
<dbReference type="EMBL" id="JARHTQ010000016">
    <property type="protein sequence ID" value="MDF2258600.1"/>
    <property type="molecule type" value="Genomic_DNA"/>
</dbReference>
<keyword evidence="2" id="KW-1185">Reference proteome</keyword>
<comment type="caution">
    <text evidence="1">The sequence shown here is derived from an EMBL/GenBank/DDBJ whole genome shotgun (WGS) entry which is preliminary data.</text>
</comment>
<sequence length="86" mass="9633">MTGTAARIHECNVCRWYFDLVAAGRQTIELRMRYPRLEDMATRHVIRLGAGAGTAHAQGAVKLMELSDSRVSHPQVSNGSVNRPWR</sequence>
<dbReference type="Proteomes" id="UP001220022">
    <property type="component" value="Unassembled WGS sequence"/>
</dbReference>
<reference evidence="1 2" key="1">
    <citation type="submission" date="2023-03" db="EMBL/GenBank/DDBJ databases">
        <title>Draft genome sequence of type strain Streptomyces ferralitis JCM 14344.</title>
        <authorList>
            <person name="Klaysubun C."/>
            <person name="Duangmal K."/>
        </authorList>
    </citation>
    <scope>NUCLEOTIDE SEQUENCE [LARGE SCALE GENOMIC DNA]</scope>
    <source>
        <strain evidence="1 2">JCM 14344</strain>
    </source>
</reference>
<accession>A0ABT5Z6C4</accession>
<organism evidence="1 2">
    <name type="scientific">Streptantibioticus ferralitis</name>
    <dbReference type="NCBI Taxonomy" id="236510"/>
    <lineage>
        <taxon>Bacteria</taxon>
        <taxon>Bacillati</taxon>
        <taxon>Actinomycetota</taxon>
        <taxon>Actinomycetes</taxon>
        <taxon>Kitasatosporales</taxon>
        <taxon>Streptomycetaceae</taxon>
        <taxon>Streptantibioticus</taxon>
    </lineage>
</organism>
<evidence type="ECO:0000313" key="2">
    <source>
        <dbReference type="Proteomes" id="UP001220022"/>
    </source>
</evidence>
<gene>
    <name evidence="1" type="ORF">P2L57_23605</name>
</gene>
<dbReference type="RefSeq" id="WP_275817766.1">
    <property type="nucleotide sequence ID" value="NZ_BAAANM010000006.1"/>
</dbReference>
<name>A0ABT5Z6C4_9ACTN</name>